<proteinExistence type="predicted"/>
<dbReference type="Proteomes" id="UP001550853">
    <property type="component" value="Unassembled WGS sequence"/>
</dbReference>
<keyword evidence="2" id="KW-0812">Transmembrane</keyword>
<accession>A0ABV2YU82</accession>
<evidence type="ECO:0000256" key="2">
    <source>
        <dbReference type="SAM" id="Phobius"/>
    </source>
</evidence>
<evidence type="ECO:0008006" key="5">
    <source>
        <dbReference type="Google" id="ProtNLM"/>
    </source>
</evidence>
<keyword evidence="2" id="KW-0472">Membrane</keyword>
<organism evidence="3 4">
    <name type="scientific">Streptomyces catenulae</name>
    <dbReference type="NCBI Taxonomy" id="66875"/>
    <lineage>
        <taxon>Bacteria</taxon>
        <taxon>Bacillati</taxon>
        <taxon>Actinomycetota</taxon>
        <taxon>Actinomycetes</taxon>
        <taxon>Kitasatosporales</taxon>
        <taxon>Streptomycetaceae</taxon>
        <taxon>Streptomyces</taxon>
    </lineage>
</organism>
<dbReference type="RefSeq" id="WP_030288286.1">
    <property type="nucleotide sequence ID" value="NZ_JBEZVI010000002.1"/>
</dbReference>
<feature type="transmembrane region" description="Helical" evidence="2">
    <location>
        <begin position="26"/>
        <end position="47"/>
    </location>
</feature>
<protein>
    <recommendedName>
        <fullName evidence="5">SRPBCC family protein</fullName>
    </recommendedName>
</protein>
<dbReference type="EMBL" id="JBEZVI010000002">
    <property type="protein sequence ID" value="MEU3709305.1"/>
    <property type="molecule type" value="Genomic_DNA"/>
</dbReference>
<keyword evidence="2" id="KW-1133">Transmembrane helix</keyword>
<evidence type="ECO:0000313" key="4">
    <source>
        <dbReference type="Proteomes" id="UP001550853"/>
    </source>
</evidence>
<keyword evidence="4" id="KW-1185">Reference proteome</keyword>
<comment type="caution">
    <text evidence="3">The sequence shown here is derived from an EMBL/GenBank/DDBJ whole genome shotgun (WGS) entry which is preliminary data.</text>
</comment>
<feature type="region of interest" description="Disordered" evidence="1">
    <location>
        <begin position="53"/>
        <end position="77"/>
    </location>
</feature>
<sequence length="240" mass="26222">MTETGEAPGGRGAHRGGVRLTRRGRIALGVLAAGVAAALAAVLVGAVDPVGTEGARRAAPGVSRPPRATPTPSPTTPVVLDWEVHHERRLRAWPAVPTTYATVVHDDGDASYRRRGSRIVEYVVPGDDSNRLRLTTYAHRPRSLTAWGAREAARLREYWPDAEVHTEPVHFHDRPALLLDATYTFSPQTPTRTRRLQLLTTTAGGRAYDLYVEMPRVPAAEHIGRAVFQGARDRLRIDGV</sequence>
<evidence type="ECO:0000313" key="3">
    <source>
        <dbReference type="EMBL" id="MEU3709305.1"/>
    </source>
</evidence>
<evidence type="ECO:0000256" key="1">
    <source>
        <dbReference type="SAM" id="MobiDB-lite"/>
    </source>
</evidence>
<reference evidence="3 4" key="1">
    <citation type="submission" date="2024-06" db="EMBL/GenBank/DDBJ databases">
        <title>The Natural Products Discovery Center: Release of the First 8490 Sequenced Strains for Exploring Actinobacteria Biosynthetic Diversity.</title>
        <authorList>
            <person name="Kalkreuter E."/>
            <person name="Kautsar S.A."/>
            <person name="Yang D."/>
            <person name="Bader C.D."/>
            <person name="Teijaro C.N."/>
            <person name="Fluegel L."/>
            <person name="Davis C.M."/>
            <person name="Simpson J.R."/>
            <person name="Lauterbach L."/>
            <person name="Steele A.D."/>
            <person name="Gui C."/>
            <person name="Meng S."/>
            <person name="Li G."/>
            <person name="Viehrig K."/>
            <person name="Ye F."/>
            <person name="Su P."/>
            <person name="Kiefer A.F."/>
            <person name="Nichols A."/>
            <person name="Cepeda A.J."/>
            <person name="Yan W."/>
            <person name="Fan B."/>
            <person name="Jiang Y."/>
            <person name="Adhikari A."/>
            <person name="Zheng C.-J."/>
            <person name="Schuster L."/>
            <person name="Cowan T.M."/>
            <person name="Smanski M.J."/>
            <person name="Chevrette M.G."/>
            <person name="De Carvalho L.P.S."/>
            <person name="Shen B."/>
        </authorList>
    </citation>
    <scope>NUCLEOTIDE SEQUENCE [LARGE SCALE GENOMIC DNA]</scope>
    <source>
        <strain evidence="3 4">NPDC033039</strain>
    </source>
</reference>
<name>A0ABV2YU82_9ACTN</name>
<gene>
    <name evidence="3" type="ORF">AB0E61_04295</name>
</gene>